<dbReference type="Pfam" id="PF11736">
    <property type="entry name" value="DUF3299"/>
    <property type="match status" value="1"/>
</dbReference>
<evidence type="ECO:0008006" key="4">
    <source>
        <dbReference type="Google" id="ProtNLM"/>
    </source>
</evidence>
<feature type="signal peptide" evidence="1">
    <location>
        <begin position="1"/>
        <end position="27"/>
    </location>
</feature>
<organism evidence="2 3">
    <name type="scientific">Vibrio ishigakensis</name>
    <dbReference type="NCBI Taxonomy" id="1481914"/>
    <lineage>
        <taxon>Bacteria</taxon>
        <taxon>Pseudomonadati</taxon>
        <taxon>Pseudomonadota</taxon>
        <taxon>Gammaproteobacteria</taxon>
        <taxon>Vibrionales</taxon>
        <taxon>Vibrionaceae</taxon>
        <taxon>Vibrio</taxon>
    </lineage>
</organism>
<dbReference type="AlphaFoldDB" id="A0A0B8NV70"/>
<feature type="chain" id="PRO_5002121826" description="Lipoprotein" evidence="1">
    <location>
        <begin position="28"/>
        <end position="175"/>
    </location>
</feature>
<dbReference type="PROSITE" id="PS51257">
    <property type="entry name" value="PROKAR_LIPOPROTEIN"/>
    <property type="match status" value="1"/>
</dbReference>
<dbReference type="Gene3D" id="2.40.50.870">
    <property type="entry name" value="Protein of unknown function (DUF3299)"/>
    <property type="match status" value="1"/>
</dbReference>
<evidence type="ECO:0000313" key="3">
    <source>
        <dbReference type="Proteomes" id="UP000031671"/>
    </source>
</evidence>
<gene>
    <name evidence="2" type="ORF">JCM19231_954</name>
</gene>
<sequence length="175" mass="19191">MLSKALSVVICLLLSLLLVGCNQTTQSAEVRELQWMDLIPEQERTKLSARLEQLKAMPLHDESAPAVTQEYGLQEVGVEHALNNQGVRIGGFIVPLDGDRKTINEFILVPFFGACIHVPPPPANQMIHIKLEQGVPVSYYFDAVMVEGTLEMSEFETDGMGVGYRITGAQVVPVG</sequence>
<accession>A0A0B8NV70</accession>
<comment type="caution">
    <text evidence="2">The sequence shown here is derived from an EMBL/GenBank/DDBJ whole genome shotgun (WGS) entry which is preliminary data.</text>
</comment>
<evidence type="ECO:0000313" key="2">
    <source>
        <dbReference type="EMBL" id="GAM55008.1"/>
    </source>
</evidence>
<name>A0A0B8NV70_9VIBR</name>
<evidence type="ECO:0000256" key="1">
    <source>
        <dbReference type="SAM" id="SignalP"/>
    </source>
</evidence>
<dbReference type="EMBL" id="BBRZ01000009">
    <property type="protein sequence ID" value="GAM55008.1"/>
    <property type="molecule type" value="Genomic_DNA"/>
</dbReference>
<protein>
    <recommendedName>
        <fullName evidence="4">Lipoprotein</fullName>
    </recommendedName>
</protein>
<dbReference type="InterPro" id="IPR021727">
    <property type="entry name" value="DUF3299"/>
</dbReference>
<dbReference type="Proteomes" id="UP000031671">
    <property type="component" value="Unassembled WGS sequence"/>
</dbReference>
<keyword evidence="3" id="KW-1185">Reference proteome</keyword>
<reference evidence="2 3" key="1">
    <citation type="submission" date="2015-01" db="EMBL/GenBank/DDBJ databases">
        <title>Vibrio sp. C1 JCM 19231 whole genome shotgun sequence.</title>
        <authorList>
            <person name="Sawabe T."/>
            <person name="Meirelles P."/>
            <person name="Feng G."/>
            <person name="Sayaka M."/>
            <person name="Hattori M."/>
            <person name="Ohkuma M."/>
        </authorList>
    </citation>
    <scope>NUCLEOTIDE SEQUENCE [LARGE SCALE GENOMIC DNA]</scope>
    <source>
        <strain evidence="3">JCM 19231</strain>
    </source>
</reference>
<proteinExistence type="predicted"/>
<reference evidence="2 3" key="2">
    <citation type="submission" date="2015-01" db="EMBL/GenBank/DDBJ databases">
        <authorList>
            <consortium name="NBRP consortium"/>
            <person name="Sawabe T."/>
            <person name="Meirelles P."/>
            <person name="Feng G."/>
            <person name="Sayaka M."/>
            <person name="Hattori M."/>
            <person name="Ohkuma M."/>
        </authorList>
    </citation>
    <scope>NUCLEOTIDE SEQUENCE [LARGE SCALE GENOMIC DNA]</scope>
    <source>
        <strain evidence="3">JCM 19231</strain>
    </source>
</reference>
<keyword evidence="1" id="KW-0732">Signal</keyword>
<dbReference type="RefSeq" id="WP_261834668.1">
    <property type="nucleotide sequence ID" value="NZ_AP024881.1"/>
</dbReference>